<dbReference type="Gene3D" id="1.10.10.10">
    <property type="entry name" value="Winged helix-like DNA-binding domain superfamily/Winged helix DNA-binding domain"/>
    <property type="match status" value="1"/>
</dbReference>
<keyword evidence="1" id="KW-0805">Transcription regulation</keyword>
<evidence type="ECO:0000313" key="6">
    <source>
        <dbReference type="Proteomes" id="UP000593802"/>
    </source>
</evidence>
<dbReference type="KEGG" id="eff:skT53_35380"/>
<evidence type="ECO:0000259" key="4">
    <source>
        <dbReference type="PROSITE" id="PS50043"/>
    </source>
</evidence>
<dbReference type="GO" id="GO:0003677">
    <property type="term" value="F:DNA binding"/>
    <property type="evidence" value="ECO:0007669"/>
    <property type="project" value="UniProtKB-KW"/>
</dbReference>
<dbReference type="Pfam" id="PF00196">
    <property type="entry name" value="GerE"/>
    <property type="match status" value="1"/>
</dbReference>
<dbReference type="PROSITE" id="PS50043">
    <property type="entry name" value="HTH_LUXR_2"/>
    <property type="match status" value="1"/>
</dbReference>
<evidence type="ECO:0000256" key="2">
    <source>
        <dbReference type="ARBA" id="ARBA00023125"/>
    </source>
</evidence>
<dbReference type="InterPro" id="IPR036388">
    <property type="entry name" value="WH-like_DNA-bd_sf"/>
</dbReference>
<dbReference type="PRINTS" id="PR00038">
    <property type="entry name" value="HTHLUXR"/>
</dbReference>
<keyword evidence="6" id="KW-1185">Reference proteome</keyword>
<keyword evidence="3" id="KW-0804">Transcription</keyword>
<accession>A0A7I8DEH9</accession>
<dbReference type="Gene3D" id="3.30.450.40">
    <property type="match status" value="1"/>
</dbReference>
<dbReference type="CDD" id="cd06170">
    <property type="entry name" value="LuxR_C_like"/>
    <property type="match status" value="1"/>
</dbReference>
<dbReference type="PANTHER" id="PTHR44688">
    <property type="entry name" value="DNA-BINDING TRANSCRIPTIONAL ACTIVATOR DEVR_DOSR"/>
    <property type="match status" value="1"/>
</dbReference>
<protein>
    <recommendedName>
        <fullName evidence="4">HTH luxR-type domain-containing protein</fullName>
    </recommendedName>
</protein>
<dbReference type="InterPro" id="IPR016032">
    <property type="entry name" value="Sig_transdc_resp-reg_C-effctor"/>
</dbReference>
<dbReference type="SMART" id="SM00421">
    <property type="entry name" value="HTH_LUXR"/>
    <property type="match status" value="1"/>
</dbReference>
<dbReference type="InterPro" id="IPR029016">
    <property type="entry name" value="GAF-like_dom_sf"/>
</dbReference>
<dbReference type="InterPro" id="IPR000792">
    <property type="entry name" value="Tscrpt_reg_LuxR_C"/>
</dbReference>
<dbReference type="GO" id="GO:0045892">
    <property type="term" value="P:negative regulation of DNA-templated transcription"/>
    <property type="evidence" value="ECO:0007669"/>
    <property type="project" value="UniProtKB-ARBA"/>
</dbReference>
<dbReference type="PANTHER" id="PTHR44688:SF16">
    <property type="entry name" value="DNA-BINDING TRANSCRIPTIONAL ACTIVATOR DEVR_DOSR"/>
    <property type="match status" value="1"/>
</dbReference>
<feature type="domain" description="HTH luxR-type" evidence="4">
    <location>
        <begin position="161"/>
        <end position="226"/>
    </location>
</feature>
<dbReference type="SUPFAM" id="SSF55781">
    <property type="entry name" value="GAF domain-like"/>
    <property type="match status" value="1"/>
</dbReference>
<name>A0A7I8DEH9_9BACL</name>
<dbReference type="SUPFAM" id="SSF46894">
    <property type="entry name" value="C-terminal effector domain of the bipartite response regulators"/>
    <property type="match status" value="1"/>
</dbReference>
<dbReference type="EMBL" id="AP023366">
    <property type="protein sequence ID" value="BCJ88553.1"/>
    <property type="molecule type" value="Genomic_DNA"/>
</dbReference>
<dbReference type="Proteomes" id="UP000593802">
    <property type="component" value="Chromosome"/>
</dbReference>
<organism evidence="5 6">
    <name type="scientific">Effusibacillus dendaii</name>
    <dbReference type="NCBI Taxonomy" id="2743772"/>
    <lineage>
        <taxon>Bacteria</taxon>
        <taxon>Bacillati</taxon>
        <taxon>Bacillota</taxon>
        <taxon>Bacilli</taxon>
        <taxon>Bacillales</taxon>
        <taxon>Alicyclobacillaceae</taxon>
        <taxon>Effusibacillus</taxon>
    </lineage>
</organism>
<gene>
    <name evidence="5" type="ORF">skT53_35380</name>
</gene>
<proteinExistence type="predicted"/>
<evidence type="ECO:0000256" key="3">
    <source>
        <dbReference type="ARBA" id="ARBA00023163"/>
    </source>
</evidence>
<dbReference type="AlphaFoldDB" id="A0A7I8DEH9"/>
<sequence length="229" mass="25914">MVSVQMKRYIDLAKTAENHEEKLERLLRGFVELFPFDRASLYAYSPLSHFGQGLLGINQEGVFSIAFIQEDVRRIPPIYRAIQNLQPQFALHVDRENLFPDRYVQEFRLSSLAVVPISHNSTVVGCALMDRSDGKLPSEPILQSLYNYGTLIGETVGSPVRIARKGSLSKREIEVLQRMSDGDSIKGMAVEMGISEYTVREYIQSAMRKMGVQHRAQAVAEAIRHGMIR</sequence>
<dbReference type="RefSeq" id="WP_200759140.1">
    <property type="nucleotide sequence ID" value="NZ_AP023366.1"/>
</dbReference>
<reference evidence="5 6" key="1">
    <citation type="submission" date="2020-08" db="EMBL/GenBank/DDBJ databases">
        <title>Complete Genome Sequence of Effusibacillus dendaii Strain skT53, Isolated from Farmland soil.</title>
        <authorList>
            <person name="Konishi T."/>
            <person name="Kawasaki H."/>
        </authorList>
    </citation>
    <scope>NUCLEOTIDE SEQUENCE [LARGE SCALE GENOMIC DNA]</scope>
    <source>
        <strain evidence="6">skT53</strain>
    </source>
</reference>
<keyword evidence="2" id="KW-0238">DNA-binding</keyword>
<evidence type="ECO:0000313" key="5">
    <source>
        <dbReference type="EMBL" id="BCJ88553.1"/>
    </source>
</evidence>
<evidence type="ECO:0000256" key="1">
    <source>
        <dbReference type="ARBA" id="ARBA00023015"/>
    </source>
</evidence>